<evidence type="ECO:0000259" key="1">
    <source>
        <dbReference type="Pfam" id="PF20094"/>
    </source>
</evidence>
<organism evidence="2 3">
    <name type="scientific">candidate division TA06 bacterium</name>
    <dbReference type="NCBI Taxonomy" id="2250710"/>
    <lineage>
        <taxon>Bacteria</taxon>
        <taxon>Bacteria division TA06</taxon>
    </lineage>
</organism>
<protein>
    <recommendedName>
        <fullName evidence="1">GWxTD domain-containing protein</fullName>
    </recommendedName>
</protein>
<dbReference type="EMBL" id="QNBD01000259">
    <property type="protein sequence ID" value="RKX68574.1"/>
    <property type="molecule type" value="Genomic_DNA"/>
</dbReference>
<evidence type="ECO:0000313" key="2">
    <source>
        <dbReference type="EMBL" id="RKX68574.1"/>
    </source>
</evidence>
<reference evidence="2 3" key="1">
    <citation type="submission" date="2018-06" db="EMBL/GenBank/DDBJ databases">
        <title>Extensive metabolic versatility and redundancy in microbially diverse, dynamic hydrothermal sediments.</title>
        <authorList>
            <person name="Dombrowski N."/>
            <person name="Teske A."/>
            <person name="Baker B.J."/>
        </authorList>
    </citation>
    <scope>NUCLEOTIDE SEQUENCE [LARGE SCALE GENOMIC DNA]</scope>
    <source>
        <strain evidence="2">B10_G13</strain>
    </source>
</reference>
<accession>A0A660SCR0</accession>
<feature type="domain" description="GWxTD" evidence="1">
    <location>
        <begin position="9"/>
        <end position="146"/>
    </location>
</feature>
<dbReference type="InterPro" id="IPR030959">
    <property type="entry name" value="GWxTD_dom"/>
</dbReference>
<gene>
    <name evidence="2" type="ORF">DRP43_05435</name>
</gene>
<evidence type="ECO:0000313" key="3">
    <source>
        <dbReference type="Proteomes" id="UP000271125"/>
    </source>
</evidence>
<sequence>EENEYYHLEYLLGHKDLEYFNSLNLQAKKNYAKYFWLKNDQNPDTPYSEALADFVSKMNYVDTNFKEGNKKGRKTDRGKIYLKYGKPDQIVRKGITQQYKTSEIWFYYSTGGITFAFSDITGVGKYILIYSSIVTERTDPNWTKYIDQLWIMME</sequence>
<proteinExistence type="predicted"/>
<dbReference type="AlphaFoldDB" id="A0A660SCR0"/>
<dbReference type="Pfam" id="PF20094">
    <property type="entry name" value="GWxTD_dom"/>
    <property type="match status" value="1"/>
</dbReference>
<comment type="caution">
    <text evidence="2">The sequence shown here is derived from an EMBL/GenBank/DDBJ whole genome shotgun (WGS) entry which is preliminary data.</text>
</comment>
<dbReference type="NCBIfam" id="TIGR04514">
    <property type="entry name" value="GWxTD_dom"/>
    <property type="match status" value="1"/>
</dbReference>
<feature type="non-terminal residue" evidence="2">
    <location>
        <position position="1"/>
    </location>
</feature>
<dbReference type="Proteomes" id="UP000271125">
    <property type="component" value="Unassembled WGS sequence"/>
</dbReference>
<name>A0A660SCR0_UNCT6</name>